<dbReference type="InterPro" id="IPR008007">
    <property type="entry name" value="Peptidase_M42"/>
</dbReference>
<dbReference type="PANTHER" id="PTHR42994:SF2">
    <property type="entry name" value="PEPTIDASE"/>
    <property type="match status" value="1"/>
</dbReference>
<sequence length="372" mass="40689">MNKERMIENFLEMVKIHSPSNNEGLYAEYLIKLLKELDGEIYLDNGYKNYGGNAPVIFAKFKGNLAGNGVTLAAHMDVIEPSLGVNPIIENNIIKTDGTTTLGGDDKAGIASIIEVLRTIKENKLEHRDIFVLLTPCEEAGMLGAKNIDWSSVPATMKPAMNMLVIDNAGKAGLIAHTAPSKYGITFTFTGKKAHAGIEPEKGINAICMAAHAISNMKIGRIDEFTTSNIGSINSDFPTNVVSDCCIFTAELRGHSEEKIIEMLNNYEEACKNAALLFGGEYTMEKSHDYPALKPKDDLKFAKEFAKIYEEIGIDSELKIIGGGSDSNILAKEGFNSIIIGVGMYNVHTVNEYLVTDDLFKTTEAILKYITK</sequence>
<gene>
    <name evidence="7" type="ORF">C4N18_00115</name>
</gene>
<evidence type="ECO:0000313" key="8">
    <source>
        <dbReference type="Proteomes" id="UP000241238"/>
    </source>
</evidence>
<dbReference type="Proteomes" id="UP000241238">
    <property type="component" value="Chromosome"/>
</dbReference>
<comment type="similarity">
    <text evidence="5">Belongs to the peptidase M42 family.</text>
</comment>
<evidence type="ECO:0000256" key="2">
    <source>
        <dbReference type="ARBA" id="ARBA00022723"/>
    </source>
</evidence>
<dbReference type="PANTHER" id="PTHR42994">
    <property type="entry name" value="PEPTIDASE T"/>
    <property type="match status" value="1"/>
</dbReference>
<dbReference type="InterPro" id="IPR011650">
    <property type="entry name" value="Peptidase_M20_dimer"/>
</dbReference>
<dbReference type="Gene3D" id="3.30.70.360">
    <property type="match status" value="1"/>
</dbReference>
<dbReference type="SUPFAM" id="SSF53187">
    <property type="entry name" value="Zn-dependent exopeptidases"/>
    <property type="match status" value="1"/>
</dbReference>
<evidence type="ECO:0000256" key="4">
    <source>
        <dbReference type="ARBA" id="ARBA00022833"/>
    </source>
</evidence>
<reference evidence="8" key="1">
    <citation type="journal article" date="2018" name="MSphere">
        <title>Fusobacterium Genomics Using MinION and Illumina Sequencing Enables Genome Completion and Correction.</title>
        <authorList>
            <person name="Todd S.M."/>
            <person name="Settlage R.E."/>
            <person name="Lahmers K.K."/>
            <person name="Slade D.J."/>
        </authorList>
    </citation>
    <scope>NUCLEOTIDE SEQUENCE [LARGE SCALE GENOMIC DNA]</scope>
    <source>
        <strain evidence="8">ATCC 27725</strain>
    </source>
</reference>
<dbReference type="InterPro" id="IPR002933">
    <property type="entry name" value="Peptidase_M20"/>
</dbReference>
<name>A0ABM6U073_FUSVA</name>
<dbReference type="Gene3D" id="3.40.630.10">
    <property type="entry name" value="Zn peptidases"/>
    <property type="match status" value="1"/>
</dbReference>
<dbReference type="SUPFAM" id="SSF55031">
    <property type="entry name" value="Bacterial exopeptidase dimerisation domain"/>
    <property type="match status" value="1"/>
</dbReference>
<dbReference type="Pfam" id="PF01546">
    <property type="entry name" value="Peptidase_M20"/>
    <property type="match status" value="1"/>
</dbReference>
<keyword evidence="3" id="KW-0378">Hydrolase</keyword>
<accession>A0ABM6U073</accession>
<evidence type="ECO:0000256" key="5">
    <source>
        <dbReference type="PIRNR" id="PIRNR001123"/>
    </source>
</evidence>
<dbReference type="GeneID" id="77466380"/>
<dbReference type="Pfam" id="PF07687">
    <property type="entry name" value="M20_dimer"/>
    <property type="match status" value="1"/>
</dbReference>
<dbReference type="RefSeq" id="WP_005951222.1">
    <property type="nucleotide sequence ID" value="NZ_CP028103.1"/>
</dbReference>
<protein>
    <submittedName>
        <fullName evidence="7">Peptidase M20</fullName>
    </submittedName>
</protein>
<feature type="domain" description="Peptidase M20 dimerisation" evidence="6">
    <location>
        <begin position="185"/>
        <end position="275"/>
    </location>
</feature>
<dbReference type="PIRSF" id="PIRSF001123">
    <property type="entry name" value="PepA_GA"/>
    <property type="match status" value="1"/>
</dbReference>
<keyword evidence="2" id="KW-0479">Metal-binding</keyword>
<evidence type="ECO:0000259" key="6">
    <source>
        <dbReference type="Pfam" id="PF07687"/>
    </source>
</evidence>
<keyword evidence="4" id="KW-0862">Zinc</keyword>
<evidence type="ECO:0000256" key="3">
    <source>
        <dbReference type="ARBA" id="ARBA00022801"/>
    </source>
</evidence>
<comment type="cofactor">
    <cofactor evidence="1">
        <name>Zn(2+)</name>
        <dbReference type="ChEBI" id="CHEBI:29105"/>
    </cofactor>
</comment>
<organism evidence="7 8">
    <name type="scientific">Fusobacterium varium ATCC 27725</name>
    <dbReference type="NCBI Taxonomy" id="469618"/>
    <lineage>
        <taxon>Bacteria</taxon>
        <taxon>Fusobacteriati</taxon>
        <taxon>Fusobacteriota</taxon>
        <taxon>Fusobacteriia</taxon>
        <taxon>Fusobacteriales</taxon>
        <taxon>Fusobacteriaceae</taxon>
        <taxon>Fusobacterium</taxon>
    </lineage>
</organism>
<evidence type="ECO:0000313" key="7">
    <source>
        <dbReference type="EMBL" id="AVQ29701.1"/>
    </source>
</evidence>
<evidence type="ECO:0000256" key="1">
    <source>
        <dbReference type="ARBA" id="ARBA00001947"/>
    </source>
</evidence>
<proteinExistence type="inferred from homology"/>
<dbReference type="InterPro" id="IPR036264">
    <property type="entry name" value="Bact_exopeptidase_dim_dom"/>
</dbReference>
<dbReference type="EMBL" id="CP028103">
    <property type="protein sequence ID" value="AVQ29701.1"/>
    <property type="molecule type" value="Genomic_DNA"/>
</dbReference>
<keyword evidence="8" id="KW-1185">Reference proteome</keyword>